<dbReference type="WBParaSite" id="HCON_00110340-00001">
    <property type="protein sequence ID" value="HCON_00110340-00001"/>
    <property type="gene ID" value="HCON_00110340"/>
</dbReference>
<evidence type="ECO:0000313" key="5">
    <source>
        <dbReference type="WBParaSite" id="HCON_00110340-00001"/>
    </source>
</evidence>
<feature type="domain" description="Tc3 transposase DNA binding" evidence="2">
    <location>
        <begin position="4"/>
        <end position="51"/>
    </location>
</feature>
<dbReference type="Proteomes" id="UP000025227">
    <property type="component" value="Unplaced"/>
</dbReference>
<feature type="domain" description="Transposable element Tc3 transposase-like DNA-binding HTH" evidence="3">
    <location>
        <begin position="65"/>
        <end position="102"/>
    </location>
</feature>
<dbReference type="Gene3D" id="1.10.10.60">
    <property type="entry name" value="Homeodomain-like"/>
    <property type="match status" value="1"/>
</dbReference>
<accession>A0A7I4YJL6</accession>
<reference evidence="5" key="1">
    <citation type="submission" date="2020-12" db="UniProtKB">
        <authorList>
            <consortium name="WormBaseParasite"/>
        </authorList>
    </citation>
    <scope>IDENTIFICATION</scope>
    <source>
        <strain evidence="5">MHco3</strain>
    </source>
</reference>
<dbReference type="GO" id="GO:0005634">
    <property type="term" value="C:nucleus"/>
    <property type="evidence" value="ECO:0007669"/>
    <property type="project" value="UniProtKB-SubCell"/>
</dbReference>
<dbReference type="InterPro" id="IPR048703">
    <property type="entry name" value="Tnp_Tc3-like_HTH"/>
</dbReference>
<dbReference type="PANTHER" id="PTHR23022:SF129">
    <property type="entry name" value="TRANSPOSABLE ELEMENT TC3 TRANSPOSASE"/>
    <property type="match status" value="1"/>
</dbReference>
<evidence type="ECO:0000256" key="1">
    <source>
        <dbReference type="ARBA" id="ARBA00004123"/>
    </source>
</evidence>
<dbReference type="Gene3D" id="3.30.420.10">
    <property type="entry name" value="Ribonuclease H-like superfamily/Ribonuclease H"/>
    <property type="match status" value="1"/>
</dbReference>
<name>A0A7I4YJL6_HAECO</name>
<organism evidence="4 5">
    <name type="scientific">Haemonchus contortus</name>
    <name type="common">Barber pole worm</name>
    <dbReference type="NCBI Taxonomy" id="6289"/>
    <lineage>
        <taxon>Eukaryota</taxon>
        <taxon>Metazoa</taxon>
        <taxon>Ecdysozoa</taxon>
        <taxon>Nematoda</taxon>
        <taxon>Chromadorea</taxon>
        <taxon>Rhabditida</taxon>
        <taxon>Rhabditina</taxon>
        <taxon>Rhabditomorpha</taxon>
        <taxon>Strongyloidea</taxon>
        <taxon>Trichostrongylidae</taxon>
        <taxon>Haemonchus</taxon>
    </lineage>
</organism>
<dbReference type="Pfam" id="PF21517">
    <property type="entry name" value="HTH_Tnp_Tc3_2_like"/>
    <property type="match status" value="1"/>
</dbReference>
<sequence length="244" mass="28203">MPKGRRLSSTEQCQILSLRQAGHSNKAIAEQLGRSRRCIDGFVKNAAAYGQAHGGGRPLKLTRADHRLIARLASNSTMSANQIRARLSLNVSTSTVLRAIRRQIFLRRERMKLAPRLTRSHREARLEFARKIFSRNWRKVIFSDEKKFNLGGPDGHVHYWRDLRKEPRIFAKRVFGGGTAMIWAAFSPYGTLDLEFISTHMNSQEHQDILQRSLLPYLHDHRRKRLVSQRITLLRTSRVQLWSG</sequence>
<dbReference type="InterPro" id="IPR025898">
    <property type="entry name" value="Tc3_transposase_DNA-bd_dom"/>
</dbReference>
<dbReference type="InterPro" id="IPR052338">
    <property type="entry name" value="Transposase_5"/>
</dbReference>
<dbReference type="InterPro" id="IPR009057">
    <property type="entry name" value="Homeodomain-like_sf"/>
</dbReference>
<dbReference type="SUPFAM" id="SSF46689">
    <property type="entry name" value="Homeodomain-like"/>
    <property type="match status" value="1"/>
</dbReference>
<evidence type="ECO:0000259" key="3">
    <source>
        <dbReference type="Pfam" id="PF21517"/>
    </source>
</evidence>
<dbReference type="PANTHER" id="PTHR23022">
    <property type="entry name" value="TRANSPOSABLE ELEMENT-RELATED"/>
    <property type="match status" value="1"/>
</dbReference>
<dbReference type="Pfam" id="PF11427">
    <property type="entry name" value="HTH_Tnp_Tc3_1"/>
    <property type="match status" value="1"/>
</dbReference>
<comment type="subcellular location">
    <subcellularLocation>
        <location evidence="1">Nucleus</location>
    </subcellularLocation>
</comment>
<dbReference type="AlphaFoldDB" id="A0A7I4YJL6"/>
<protein>
    <submittedName>
        <fullName evidence="5">HTH_Tnp_Tc3_1 domain-containing protein</fullName>
    </submittedName>
</protein>
<dbReference type="OrthoDB" id="5837857at2759"/>
<evidence type="ECO:0000313" key="4">
    <source>
        <dbReference type="Proteomes" id="UP000025227"/>
    </source>
</evidence>
<dbReference type="GO" id="GO:0003677">
    <property type="term" value="F:DNA binding"/>
    <property type="evidence" value="ECO:0007669"/>
    <property type="project" value="InterPro"/>
</dbReference>
<proteinExistence type="predicted"/>
<keyword evidence="4" id="KW-1185">Reference proteome</keyword>
<dbReference type="InterPro" id="IPR036388">
    <property type="entry name" value="WH-like_DNA-bd_sf"/>
</dbReference>
<dbReference type="Gene3D" id="1.10.10.10">
    <property type="entry name" value="Winged helix-like DNA-binding domain superfamily/Winged helix DNA-binding domain"/>
    <property type="match status" value="1"/>
</dbReference>
<evidence type="ECO:0000259" key="2">
    <source>
        <dbReference type="Pfam" id="PF11427"/>
    </source>
</evidence>
<dbReference type="InterPro" id="IPR036397">
    <property type="entry name" value="RNaseH_sf"/>
</dbReference>